<reference evidence="9" key="2">
    <citation type="submission" date="2025-09" db="UniProtKB">
        <authorList>
            <consortium name="Ensembl"/>
        </authorList>
    </citation>
    <scope>IDENTIFICATION</scope>
</reference>
<keyword evidence="4 7" id="KW-0812">Transmembrane</keyword>
<dbReference type="Ensembl" id="ENSAPOT00000008751.1">
    <property type="protein sequence ID" value="ENSAPOP00000024478.1"/>
    <property type="gene ID" value="ENSAPOG00000006893.1"/>
</dbReference>
<reference evidence="9" key="1">
    <citation type="submission" date="2025-08" db="UniProtKB">
        <authorList>
            <consortium name="Ensembl"/>
        </authorList>
    </citation>
    <scope>IDENTIFICATION</scope>
</reference>
<keyword evidence="5 7" id="KW-1133">Transmembrane helix</keyword>
<evidence type="ECO:0000256" key="8">
    <source>
        <dbReference type="SAM" id="SignalP"/>
    </source>
</evidence>
<feature type="transmembrane region" description="Helical" evidence="7">
    <location>
        <begin position="142"/>
        <end position="162"/>
    </location>
</feature>
<feature type="chain" id="PRO_5018665567" description="Chloride channel CLIC-like protein 1" evidence="8">
    <location>
        <begin position="26"/>
        <end position="218"/>
    </location>
</feature>
<keyword evidence="8" id="KW-0732">Signal</keyword>
<evidence type="ECO:0000256" key="2">
    <source>
        <dbReference type="ARBA" id="ARBA00005944"/>
    </source>
</evidence>
<evidence type="ECO:0000313" key="9">
    <source>
        <dbReference type="Ensembl" id="ENSAPOP00000024478.1"/>
    </source>
</evidence>
<evidence type="ECO:0000256" key="4">
    <source>
        <dbReference type="ARBA" id="ARBA00022692"/>
    </source>
</evidence>
<feature type="signal peptide" evidence="8">
    <location>
        <begin position="1"/>
        <end position="25"/>
    </location>
</feature>
<proteinExistence type="inferred from homology"/>
<dbReference type="GO" id="GO:0016020">
    <property type="term" value="C:membrane"/>
    <property type="evidence" value="ECO:0007669"/>
    <property type="project" value="UniProtKB-SubCell"/>
</dbReference>
<accession>A0A3Q1G3P0</accession>
<evidence type="ECO:0000256" key="1">
    <source>
        <dbReference type="ARBA" id="ARBA00004141"/>
    </source>
</evidence>
<dbReference type="GO" id="GO:0005783">
    <property type="term" value="C:endoplasmic reticulum"/>
    <property type="evidence" value="ECO:0007669"/>
    <property type="project" value="TreeGrafter"/>
</dbReference>
<keyword evidence="10" id="KW-1185">Reference proteome</keyword>
<dbReference type="GO" id="GO:0005254">
    <property type="term" value="F:chloride channel activity"/>
    <property type="evidence" value="ECO:0007669"/>
    <property type="project" value="TreeGrafter"/>
</dbReference>
<dbReference type="Proteomes" id="UP000257200">
    <property type="component" value="Unplaced"/>
</dbReference>
<dbReference type="Pfam" id="PF05934">
    <property type="entry name" value="MCLC"/>
    <property type="match status" value="1"/>
</dbReference>
<dbReference type="PANTHER" id="PTHR34093:SF1">
    <property type="entry name" value="CHLORIDE CHANNEL CLIC-LIKE PROTEIN 1"/>
    <property type="match status" value="1"/>
</dbReference>
<keyword evidence="6 7" id="KW-0472">Membrane</keyword>
<evidence type="ECO:0000256" key="6">
    <source>
        <dbReference type="ARBA" id="ARBA00023136"/>
    </source>
</evidence>
<evidence type="ECO:0000256" key="3">
    <source>
        <dbReference type="ARBA" id="ARBA00015571"/>
    </source>
</evidence>
<dbReference type="InterPro" id="IPR009231">
    <property type="entry name" value="Chloride_chnl_CLIC-like"/>
</dbReference>
<dbReference type="PANTHER" id="PTHR34093">
    <property type="entry name" value="CHLORIDE CHANNEL CLIC-LIKE PROTEIN 1"/>
    <property type="match status" value="1"/>
</dbReference>
<comment type="subcellular location">
    <subcellularLocation>
        <location evidence="1">Membrane</location>
        <topology evidence="1">Multi-pass membrane protein</topology>
    </subcellularLocation>
</comment>
<feature type="transmembrane region" description="Helical" evidence="7">
    <location>
        <begin position="174"/>
        <end position="193"/>
    </location>
</feature>
<evidence type="ECO:0000256" key="7">
    <source>
        <dbReference type="SAM" id="Phobius"/>
    </source>
</evidence>
<evidence type="ECO:0000256" key="5">
    <source>
        <dbReference type="ARBA" id="ARBA00022989"/>
    </source>
</evidence>
<dbReference type="GeneTree" id="ENSGT00940000165672"/>
<name>A0A3Q1G3P0_9TELE</name>
<evidence type="ECO:0000313" key="10">
    <source>
        <dbReference type="Proteomes" id="UP000257200"/>
    </source>
</evidence>
<sequence length="218" mass="25637">PKRRTSSVTMLFIVLVWSLLVSTTGQQVDDEWLDPYDMLNYDPGTQKMRKPAEQPTCNPVFKRFLSRLLKNIQRVGEPSDSSDVFYDAKIKLSRQAMTEIQTLLEGEDRWRTGALDNAISQLLVDLKPHDYEAWKWRFEDTFGVELDTIGMGFLIIVALICTELWSRISWFTQFIRLLMICFPVSVIWNWFYLYKVKRSSVHLCLLCVVEFHRGREIE</sequence>
<dbReference type="AlphaFoldDB" id="A0A3Q1G3P0"/>
<comment type="similarity">
    <text evidence="2">Belongs to the chloride channel MCLC family.</text>
</comment>
<protein>
    <recommendedName>
        <fullName evidence="3">Chloride channel CLIC-like protein 1</fullName>
    </recommendedName>
</protein>
<organism evidence="9 10">
    <name type="scientific">Acanthochromis polyacanthus</name>
    <name type="common">spiny chromis</name>
    <dbReference type="NCBI Taxonomy" id="80966"/>
    <lineage>
        <taxon>Eukaryota</taxon>
        <taxon>Metazoa</taxon>
        <taxon>Chordata</taxon>
        <taxon>Craniata</taxon>
        <taxon>Vertebrata</taxon>
        <taxon>Euteleostomi</taxon>
        <taxon>Actinopterygii</taxon>
        <taxon>Neopterygii</taxon>
        <taxon>Teleostei</taxon>
        <taxon>Neoteleostei</taxon>
        <taxon>Acanthomorphata</taxon>
        <taxon>Ovalentaria</taxon>
        <taxon>Pomacentridae</taxon>
        <taxon>Acanthochromis</taxon>
    </lineage>
</organism>